<dbReference type="PATRIC" id="fig|745411.4.peg.3157"/>
<evidence type="ECO:0000313" key="2">
    <source>
        <dbReference type="EMBL" id="EKE68912.1"/>
    </source>
</evidence>
<dbReference type="OrthoDB" id="9807902at2"/>
<name>K2J245_9GAMM</name>
<protein>
    <submittedName>
        <fullName evidence="2">PAAR repeat-containing protein</fullName>
    </submittedName>
</protein>
<dbReference type="SUPFAM" id="SSF53474">
    <property type="entry name" value="alpha/beta-Hydrolases"/>
    <property type="match status" value="1"/>
</dbReference>
<dbReference type="AlphaFoldDB" id="K2J245"/>
<keyword evidence="3" id="KW-1185">Reference proteome</keyword>
<feature type="compositionally biased region" description="Low complexity" evidence="1">
    <location>
        <begin position="113"/>
        <end position="125"/>
    </location>
</feature>
<gene>
    <name evidence="2" type="ORF">B3C1_16044</name>
</gene>
<organism evidence="2 3">
    <name type="scientific">Gallaecimonas xiamenensis 3-C-1</name>
    <dbReference type="NCBI Taxonomy" id="745411"/>
    <lineage>
        <taxon>Bacteria</taxon>
        <taxon>Pseudomonadati</taxon>
        <taxon>Pseudomonadota</taxon>
        <taxon>Gammaproteobacteria</taxon>
        <taxon>Enterobacterales</taxon>
        <taxon>Gallaecimonadaceae</taxon>
        <taxon>Gallaecimonas</taxon>
    </lineage>
</organism>
<sequence>MATRTEHGWLLEDRWGRSYLCSQGLPRPDALDTWQLIWLDSPGPAAQFLDDLTDLGDLGTELGLGGQGDVRARLVSKLVRGDLKVWQLPNPWNEPGIAGASALSSAEADSQDAPRQQQAGPSSAAAAAPLARLGDNAEALAALDPVAARQQRYQARLGLIDQTAGIPEAAAANARLAFNNDNILRAEAAQYVYRVDEFRRGALAELPTPPVGLTLLEGSDVPGMAGANFSDPDSGFGAALFESQINGEVMLTYRGTNNAVTGKKDWATNFAQGMGKETGQYNQAMDLAKLTKRALGDDFTIVGHSLGGGLASAGVAVTGQPGYTFNSAGLHPKTAARLGGLSNADAGKLIQSQAVDGEILTMAQKYGNAALSGLLATAGGLLGGPLGAVAGLLIGGVLPDIPEAIGSISPLPSVQGGNPIARHGMDQVIAGIESQKAEDISTLSGLVGG</sequence>
<dbReference type="Gene3D" id="3.40.50.1820">
    <property type="entry name" value="alpha/beta hydrolase"/>
    <property type="match status" value="1"/>
</dbReference>
<evidence type="ECO:0000256" key="1">
    <source>
        <dbReference type="SAM" id="MobiDB-lite"/>
    </source>
</evidence>
<dbReference type="Proteomes" id="UP000006755">
    <property type="component" value="Unassembled WGS sequence"/>
</dbReference>
<comment type="caution">
    <text evidence="2">The sequence shown here is derived from an EMBL/GenBank/DDBJ whole genome shotgun (WGS) entry which is preliminary data.</text>
</comment>
<dbReference type="InterPro" id="IPR029058">
    <property type="entry name" value="AB_hydrolase_fold"/>
</dbReference>
<dbReference type="eggNOG" id="COG4104">
    <property type="taxonomic scope" value="Bacteria"/>
</dbReference>
<proteinExistence type="predicted"/>
<dbReference type="STRING" id="745411.B3C1_16044"/>
<accession>K2J245</accession>
<reference evidence="2 3" key="1">
    <citation type="journal article" date="2012" name="J. Bacteriol.">
        <title>Genome Sequence of Gallaecimonas xiamenensis Type Strain 3-C-1.</title>
        <authorList>
            <person name="Lai Q."/>
            <person name="Wang L."/>
            <person name="Wang W."/>
            <person name="Shao Z."/>
        </authorList>
    </citation>
    <scope>NUCLEOTIDE SEQUENCE [LARGE SCALE GENOMIC DNA]</scope>
    <source>
        <strain evidence="2 3">3-C-1</strain>
    </source>
</reference>
<dbReference type="EMBL" id="AMRI01000027">
    <property type="protein sequence ID" value="EKE68912.1"/>
    <property type="molecule type" value="Genomic_DNA"/>
</dbReference>
<evidence type="ECO:0000313" key="3">
    <source>
        <dbReference type="Proteomes" id="UP000006755"/>
    </source>
</evidence>
<feature type="region of interest" description="Disordered" evidence="1">
    <location>
        <begin position="97"/>
        <end position="125"/>
    </location>
</feature>
<dbReference type="Pfam" id="PF26363">
    <property type="entry name" value="Phospholipase-like"/>
    <property type="match status" value="1"/>
</dbReference>
<dbReference type="RefSeq" id="WP_008486117.1">
    <property type="nucleotide sequence ID" value="NZ_AMRI01000027.1"/>
</dbReference>